<dbReference type="AlphaFoldDB" id="Q3BQU3"/>
<dbReference type="EMBL" id="AM039952">
    <property type="protein sequence ID" value="CAJ24870.1"/>
    <property type="molecule type" value="Genomic_DNA"/>
</dbReference>
<dbReference type="KEGG" id="xcv:XCV3139"/>
<organism evidence="3">
    <name type="scientific">Xanthomonas euvesicatoria pv. vesicatoria (strain 85-10)</name>
    <name type="common">Xanthomonas campestris pv. vesicatoria</name>
    <dbReference type="NCBI Taxonomy" id="316273"/>
    <lineage>
        <taxon>Bacteria</taxon>
        <taxon>Pseudomonadati</taxon>
        <taxon>Pseudomonadota</taxon>
        <taxon>Gammaproteobacteria</taxon>
        <taxon>Lysobacterales</taxon>
        <taxon>Lysobacteraceae</taxon>
        <taxon>Xanthomonas</taxon>
    </lineage>
</organism>
<evidence type="ECO:0000313" key="2">
    <source>
        <dbReference type="EMBL" id="CAJ24870.1"/>
    </source>
</evidence>
<feature type="signal peptide" evidence="1">
    <location>
        <begin position="1"/>
        <end position="21"/>
    </location>
</feature>
<gene>
    <name evidence="2" type="ordered locus">XCV3139</name>
</gene>
<name>Q3BQU3_XANE5</name>
<evidence type="ECO:0000313" key="3">
    <source>
        <dbReference type="Proteomes" id="UP000007069"/>
    </source>
</evidence>
<proteinExistence type="predicted"/>
<keyword evidence="1" id="KW-0732">Signal</keyword>
<evidence type="ECO:0000256" key="1">
    <source>
        <dbReference type="SAM" id="SignalP"/>
    </source>
</evidence>
<dbReference type="HOGENOM" id="CLU_1758101_0_0_6"/>
<dbReference type="eggNOG" id="COG3591">
    <property type="taxonomic scope" value="Bacteria"/>
</dbReference>
<sequence length="148" mass="16019">MNRKNAMYLALFSAVSGTAAAAPPTEMDAAPVTTAPQAAKLGAATLQSASLRGGVLPTRVVQLTAPTSAEMGRVRERRIAQVKHGQPLQIGFSRAVTQPTVNLSKLDWQMASDGRAWPVSKSAPHRQRRCVHRWYCVAPVQRLATHPR</sequence>
<dbReference type="Proteomes" id="UP000007069">
    <property type="component" value="Chromosome"/>
</dbReference>
<reference evidence="2 3" key="1">
    <citation type="journal article" date="2005" name="J. Bacteriol.">
        <title>Insights into genome plasticity and pathogenicity of the plant pathogenic Bacterium Xanthomonas campestris pv. vesicatoria revealed by the complete genome sequence.</title>
        <authorList>
            <person name="Thieme F."/>
            <person name="Koebnik R."/>
            <person name="Bekel T."/>
            <person name="Berger C."/>
            <person name="Boch J."/>
            <person name="Buettner D."/>
            <person name="Caldana C."/>
            <person name="Gaigalat L."/>
            <person name="Goesmann A."/>
            <person name="Kay S."/>
            <person name="Kirchner O."/>
            <person name="Lanz C."/>
            <person name="Linke B."/>
            <person name="McHardy A.C."/>
            <person name="Meyer F."/>
            <person name="Mittenhuber G."/>
            <person name="Nies D.H."/>
            <person name="Niesbach-Kloesgen U."/>
            <person name="Patschkowski T."/>
            <person name="Rueckert C."/>
            <person name="Rupp O."/>
            <person name="Schneicker S."/>
            <person name="Schuster S.C."/>
            <person name="Vorhoelter F.J."/>
            <person name="Weber E."/>
            <person name="Puehler A."/>
            <person name="Bonas U."/>
            <person name="Bartels D."/>
            <person name="Kaiser O."/>
        </authorList>
    </citation>
    <scope>NUCLEOTIDE SEQUENCE [LARGE SCALE GENOMIC DNA]</scope>
    <source>
        <strain evidence="2 3">85-10</strain>
    </source>
</reference>
<feature type="chain" id="PRO_5004224483" evidence="1">
    <location>
        <begin position="22"/>
        <end position="148"/>
    </location>
</feature>
<accession>Q3BQU3</accession>
<protein>
    <submittedName>
        <fullName evidence="2">Endoproteinase Arg-C (N-terminal)</fullName>
    </submittedName>
</protein>